<protein>
    <submittedName>
        <fullName evidence="3">Peptidase A24A, prepilin type IV</fullName>
    </submittedName>
</protein>
<evidence type="ECO:0000313" key="3">
    <source>
        <dbReference type="EMBL" id="BAM86904.1"/>
    </source>
</evidence>
<dbReference type="KEGG" id="aol:S58_08930"/>
<dbReference type="STRING" id="1245469.S58_08930"/>
<reference evidence="3 4" key="1">
    <citation type="journal article" date="2013" name="Appl. Environ. Microbiol.">
        <title>Genome analysis suggests that the soil oligotrophic bacterium Agromonas oligotrophica (Bradyrhizobium oligotrophicum) is a nitrogen-fixing symbiont of Aeschynomene indica.</title>
        <authorList>
            <person name="Okubo T."/>
            <person name="Fukushima S."/>
            <person name="Itakura M."/>
            <person name="Oshima K."/>
            <person name="Longtonglang A."/>
            <person name="Teaumroong N."/>
            <person name="Mitsui H."/>
            <person name="Hattori M."/>
            <person name="Hattori R."/>
            <person name="Hattori T."/>
            <person name="Minamisawa K."/>
        </authorList>
    </citation>
    <scope>NUCLEOTIDE SEQUENCE [LARGE SCALE GENOMIC DNA]</scope>
    <source>
        <strain evidence="3 4">S58</strain>
    </source>
</reference>
<dbReference type="eggNOG" id="COG1989">
    <property type="taxonomic scope" value="Bacteria"/>
</dbReference>
<dbReference type="EMBL" id="AP012603">
    <property type="protein sequence ID" value="BAM86904.1"/>
    <property type="molecule type" value="Genomic_DNA"/>
</dbReference>
<accession>M4Z1Q0</accession>
<evidence type="ECO:0000313" key="4">
    <source>
        <dbReference type="Proteomes" id="UP000011841"/>
    </source>
</evidence>
<feature type="transmembrane region" description="Helical" evidence="1">
    <location>
        <begin position="40"/>
        <end position="61"/>
    </location>
</feature>
<name>M4Z1Q0_9BRAD</name>
<keyword evidence="1" id="KW-1133">Transmembrane helix</keyword>
<dbReference type="HOGENOM" id="CLU_2300361_0_0_5"/>
<evidence type="ECO:0000256" key="1">
    <source>
        <dbReference type="SAM" id="Phobius"/>
    </source>
</evidence>
<keyword evidence="4" id="KW-1185">Reference proteome</keyword>
<organism evidence="3 4">
    <name type="scientific">Bradyrhizobium oligotrophicum S58</name>
    <dbReference type="NCBI Taxonomy" id="1245469"/>
    <lineage>
        <taxon>Bacteria</taxon>
        <taxon>Pseudomonadati</taxon>
        <taxon>Pseudomonadota</taxon>
        <taxon>Alphaproteobacteria</taxon>
        <taxon>Hyphomicrobiales</taxon>
        <taxon>Nitrobacteraceae</taxon>
        <taxon>Bradyrhizobium</taxon>
    </lineage>
</organism>
<dbReference type="Gene3D" id="1.20.120.1220">
    <property type="match status" value="1"/>
</dbReference>
<feature type="domain" description="Prepilin type IV endopeptidase peptidase" evidence="2">
    <location>
        <begin position="2"/>
        <end position="89"/>
    </location>
</feature>
<dbReference type="InterPro" id="IPR000045">
    <property type="entry name" value="Prepilin_IV_endopep_pep"/>
</dbReference>
<sequence>MLAWIDFRRRTILNALIAMIALIGALRAAALGGLPAVVETLLQAVIVATAVWLLRGLYFVIRRQQGLGPGDVKLLTASTFWIGMDGIPLQLCPPHYRGLR</sequence>
<dbReference type="GO" id="GO:0016020">
    <property type="term" value="C:membrane"/>
    <property type="evidence" value="ECO:0007669"/>
    <property type="project" value="InterPro"/>
</dbReference>
<dbReference type="GO" id="GO:0004190">
    <property type="term" value="F:aspartic-type endopeptidase activity"/>
    <property type="evidence" value="ECO:0007669"/>
    <property type="project" value="InterPro"/>
</dbReference>
<dbReference type="OrthoDB" id="8223801at2"/>
<dbReference type="Proteomes" id="UP000011841">
    <property type="component" value="Chromosome"/>
</dbReference>
<evidence type="ECO:0000259" key="2">
    <source>
        <dbReference type="Pfam" id="PF01478"/>
    </source>
</evidence>
<keyword evidence="1" id="KW-0812">Transmembrane</keyword>
<dbReference type="Pfam" id="PF01478">
    <property type="entry name" value="Peptidase_A24"/>
    <property type="match status" value="1"/>
</dbReference>
<gene>
    <name evidence="3" type="ORF">S58_08930</name>
</gene>
<keyword evidence="1" id="KW-0472">Membrane</keyword>
<proteinExistence type="predicted"/>
<feature type="transmembrane region" description="Helical" evidence="1">
    <location>
        <begin position="12"/>
        <end position="34"/>
    </location>
</feature>
<dbReference type="AlphaFoldDB" id="M4Z1Q0"/>